<keyword evidence="2" id="KW-0812">Transmembrane</keyword>
<dbReference type="OrthoDB" id="1743137at2759"/>
<evidence type="ECO:0000256" key="1">
    <source>
        <dbReference type="SAM" id="MobiDB-lite"/>
    </source>
</evidence>
<accession>A0A835HT57</accession>
<name>A0A835HT57_9MAGN</name>
<keyword evidence="4" id="KW-1185">Reference proteome</keyword>
<dbReference type="Proteomes" id="UP000631114">
    <property type="component" value="Unassembled WGS sequence"/>
</dbReference>
<evidence type="ECO:0000256" key="2">
    <source>
        <dbReference type="SAM" id="Phobius"/>
    </source>
</evidence>
<evidence type="ECO:0000313" key="4">
    <source>
        <dbReference type="Proteomes" id="UP000631114"/>
    </source>
</evidence>
<organism evidence="3 4">
    <name type="scientific">Coptis chinensis</name>
    <dbReference type="NCBI Taxonomy" id="261450"/>
    <lineage>
        <taxon>Eukaryota</taxon>
        <taxon>Viridiplantae</taxon>
        <taxon>Streptophyta</taxon>
        <taxon>Embryophyta</taxon>
        <taxon>Tracheophyta</taxon>
        <taxon>Spermatophyta</taxon>
        <taxon>Magnoliopsida</taxon>
        <taxon>Ranunculales</taxon>
        <taxon>Ranunculaceae</taxon>
        <taxon>Coptidoideae</taxon>
        <taxon>Coptis</taxon>
    </lineage>
</organism>
<dbReference type="EMBL" id="JADFTS010000005">
    <property type="protein sequence ID" value="KAF9605460.1"/>
    <property type="molecule type" value="Genomic_DNA"/>
</dbReference>
<comment type="caution">
    <text evidence="3">The sequence shown here is derived from an EMBL/GenBank/DDBJ whole genome shotgun (WGS) entry which is preliminary data.</text>
</comment>
<feature type="region of interest" description="Disordered" evidence="1">
    <location>
        <begin position="53"/>
        <end position="101"/>
    </location>
</feature>
<reference evidence="3 4" key="1">
    <citation type="submission" date="2020-10" db="EMBL/GenBank/DDBJ databases">
        <title>The Coptis chinensis genome and diversification of protoberbering-type alkaloids.</title>
        <authorList>
            <person name="Wang B."/>
            <person name="Shu S."/>
            <person name="Song C."/>
            <person name="Liu Y."/>
        </authorList>
    </citation>
    <scope>NUCLEOTIDE SEQUENCE [LARGE SCALE GENOMIC DNA]</scope>
    <source>
        <strain evidence="3">HL-2020</strain>
        <tissue evidence="3">Leaf</tissue>
    </source>
</reference>
<dbReference type="AlphaFoldDB" id="A0A835HT57"/>
<protein>
    <submittedName>
        <fullName evidence="3">Uncharacterized protein</fullName>
    </submittedName>
</protein>
<keyword evidence="2" id="KW-0472">Membrane</keyword>
<gene>
    <name evidence="3" type="ORF">IFM89_017479</name>
</gene>
<sequence>MEMRFKESRRSTVTSLQKQMLITENRKPGRPEPIHAEPVPDLTELMNDWFFGTPNNNHKVDKPQNNNNDREIKPQNIIAGDGVLVDEEEDGSRYSPRNNNSRLTQEWLQEAKRVVAASPGRCDSPSRLVGSPRFASGGARDFDRRDPLSRSARRYDASCISLLHFFFFIFWAGNFYYCYE</sequence>
<evidence type="ECO:0000313" key="3">
    <source>
        <dbReference type="EMBL" id="KAF9605460.1"/>
    </source>
</evidence>
<proteinExistence type="predicted"/>
<keyword evidence="2" id="KW-1133">Transmembrane helix</keyword>
<feature type="transmembrane region" description="Helical" evidence="2">
    <location>
        <begin position="155"/>
        <end position="177"/>
    </location>
</feature>
<feature type="compositionally biased region" description="Basic and acidic residues" evidence="1">
    <location>
        <begin position="58"/>
        <end position="73"/>
    </location>
</feature>